<feature type="compositionally biased region" description="Basic residues" evidence="10">
    <location>
        <begin position="3062"/>
        <end position="3073"/>
    </location>
</feature>
<keyword evidence="6" id="KW-0805">Transcription regulation</keyword>
<feature type="compositionally biased region" description="Basic residues" evidence="10">
    <location>
        <begin position="214"/>
        <end position="233"/>
    </location>
</feature>
<feature type="region of interest" description="Disordered" evidence="10">
    <location>
        <begin position="3053"/>
        <end position="3074"/>
    </location>
</feature>
<feature type="compositionally biased region" description="Polar residues" evidence="10">
    <location>
        <begin position="424"/>
        <end position="437"/>
    </location>
</feature>
<feature type="compositionally biased region" description="Basic and acidic residues" evidence="10">
    <location>
        <begin position="1328"/>
        <end position="1342"/>
    </location>
</feature>
<feature type="compositionally biased region" description="Basic residues" evidence="10">
    <location>
        <begin position="1466"/>
        <end position="1482"/>
    </location>
</feature>
<feature type="compositionally biased region" description="Basic and acidic residues" evidence="10">
    <location>
        <begin position="886"/>
        <end position="937"/>
    </location>
</feature>
<feature type="compositionally biased region" description="Basic residues" evidence="10">
    <location>
        <begin position="1989"/>
        <end position="2003"/>
    </location>
</feature>
<feature type="compositionally biased region" description="Basic and acidic residues" evidence="10">
    <location>
        <begin position="3092"/>
        <end position="3113"/>
    </location>
</feature>
<keyword evidence="4" id="KW-0863">Zinc-finger</keyword>
<feature type="compositionally biased region" description="Basic residues" evidence="10">
    <location>
        <begin position="2787"/>
        <end position="2804"/>
    </location>
</feature>
<evidence type="ECO:0000256" key="10">
    <source>
        <dbReference type="SAM" id="MobiDB-lite"/>
    </source>
</evidence>
<feature type="compositionally biased region" description="Polar residues" evidence="10">
    <location>
        <begin position="2040"/>
        <end position="2055"/>
    </location>
</feature>
<evidence type="ECO:0000256" key="4">
    <source>
        <dbReference type="ARBA" id="ARBA00022771"/>
    </source>
</evidence>
<keyword evidence="2" id="KW-0479">Metal-binding</keyword>
<dbReference type="Pfam" id="PF21549">
    <property type="entry name" value="PRDM2_PR"/>
    <property type="match status" value="1"/>
</dbReference>
<feature type="compositionally biased region" description="Low complexity" evidence="10">
    <location>
        <begin position="537"/>
        <end position="580"/>
    </location>
</feature>
<dbReference type="EMBL" id="CAIIXF020000001">
    <property type="protein sequence ID" value="CAH1773221.1"/>
    <property type="molecule type" value="Genomic_DNA"/>
</dbReference>
<dbReference type="InterPro" id="IPR046341">
    <property type="entry name" value="SET_dom_sf"/>
</dbReference>
<dbReference type="SMART" id="SM00355">
    <property type="entry name" value="ZnF_C2H2"/>
    <property type="match status" value="10"/>
</dbReference>
<feature type="compositionally biased region" description="Basic and acidic residues" evidence="10">
    <location>
        <begin position="2005"/>
        <end position="2022"/>
    </location>
</feature>
<keyword evidence="9" id="KW-0175">Coiled coil</keyword>
<evidence type="ECO:0000313" key="11">
    <source>
        <dbReference type="EMBL" id="CAH1773221.1"/>
    </source>
</evidence>
<dbReference type="Gene3D" id="3.30.160.60">
    <property type="entry name" value="Classic Zinc Finger"/>
    <property type="match status" value="2"/>
</dbReference>
<evidence type="ECO:0000256" key="9">
    <source>
        <dbReference type="SAM" id="Coils"/>
    </source>
</evidence>
<evidence type="ECO:0000256" key="8">
    <source>
        <dbReference type="ARBA" id="ARBA00023242"/>
    </source>
</evidence>
<feature type="coiled-coil region" evidence="9">
    <location>
        <begin position="1068"/>
        <end position="1095"/>
    </location>
</feature>
<feature type="compositionally biased region" description="Basic and acidic residues" evidence="10">
    <location>
        <begin position="962"/>
        <end position="987"/>
    </location>
</feature>
<feature type="region of interest" description="Disordered" evidence="10">
    <location>
        <begin position="183"/>
        <end position="251"/>
    </location>
</feature>
<reference evidence="11" key="1">
    <citation type="submission" date="2022-03" db="EMBL/GenBank/DDBJ databases">
        <authorList>
            <person name="Martin C."/>
        </authorList>
    </citation>
    <scope>NUCLEOTIDE SEQUENCE</scope>
</reference>
<sequence length="3154" mass="358674">MADGIDEDAVVPHNTTPEGRGNDESDVVTFNMPPEVELKPSQVDNTRLGAWCKYSIPIGCRFGPFVGEKVKTLPSNVDTQYAWEILDKRNRTVLYYLNASNAKNANWMRHVNCARYYEEQNLVSIQEGKQIFYKVIKNINPNEELLTWYEKTNIKGASVSAEKPDDVENDVSIADNSIEVGETLDNNTVDSDDTIVDNPPPTTLIDNKPELPKPRKRRKKVKRLTLKNKRKRQIDKNNVDSNTTDKYSDVKDNGNVRKRVRKKRGKLLRLKNLNIESKVAAKPLHDSGPNRRLTRLQVLSKKKKGKVDLQPKHLKSKTLDMISRDKTAQQNDDGFYTFQLLRQHIIRDRKGKPAYKCNICQLVYSYIHSLKRHFIRNHINYKYVSSNDRIQCNLNIELLKSMGRNLETGTPLKKHTPSQKDTTKINSETTKISSKTKPNAVEESASKPRSRGDQRGSASLPDLYWCNMCNKLFHTLDKLKTHSAVHPSMTLHPCHKCGLKFQRQKNLFKHHLAVHTGEAEEMEVTPPPRNTSVSNASTPRTGTPTITRTGTPTISRTSTPTNQTIKNGSTKSGNSSAKSSKRYSATSALLDNMDVYGEDEADSFNCYNCGRSFPNHSLMNKHVIKGKCKNASYTSSGSHSSNSGFMFACTVCKNRFQSYAIMCRHRRNEHQVAPNVISDVDVLDSDSNSAVPASFNNERLDLDQNTAYFASIPRGVAENVRYFIDGNQQALNQREIWFREDVLAIEHKDNQSDDVNSINWEGYNLLNEFTPAQIYDAFTNMEISVGNCAPTPSAFTGHDYNTLAESAQFTCAVCGWVFQRNNDFCLHMEVQHGLVAQEQVIDQIKEQEIASNDIQNANFESDVVQSKFRETCDHESEIEQSIQNNAEEKKCKTERQVTHPEKATTRSRSLDKIEGRKLSDDSTKTRSRSLEKPELMSRHQSKFKAETTVSKSEEIYVSVRSRSKEKSSPSKGKEEKSDIKSETRPESVDNLDLGLQEMPKTRSQSLQNKHRASSVEKSTRARSLEKEYDASRRTSKLRKSKSSENLTDVFTLEDKEINSRSLGGTPTMELAYDKSKRLTRAMKRLREDIVATKEKHEIPKTRSAARRMFNHEERKSFEGLLKERDVKPVKEPEKTNECDGDRCDKICMETSVSKFVCLVCRKDFYDVTCIKTHNWLVHPRLHCTFMELEKNQWDVPFYQPNAPKHGGDIDIAKESTESEISFKSPKQAFVCTKCEHMSESMDQFHVHILQCAGDSTTIAAPIPQEYEAVGKTKGKRHGSAKKIKRQEYKRGKYKLNRLDADDEEDEPLLETVTPPKATKPSSTQNKQMSDENKENKGSAQSLDKKQEWVAADMPICWVCGKIFAGKKQFRRHKTQAKRCFETRKKSKIQNHNPVRTKKGGAILYQCGFCQREFAYEGYFLNHIKVFCSKRKELLANSKRHAEEFRKMNENTPKLVSKKEVPSPIQRKAKPKNRNHKWSSWYRKKQARDVKEKELEKEKDIKIAKDQETVNKVEVSPSNSDDISLAAVARKTRQHNRMDNISKIRENLMRQSKRLSGLAAKRLRDKSYDDVIKMVSEGQLAKEPFAVKSTETHAPKTRAMVKTRSPSRTNKLVEEIPVTHLKKRRSDKPRKVSHVKKNVIAQTVLRRVKRRRRTALTLEGHRRKREKMKKKEVPNRSSVITDIIDEVASGKIKISPTTQYMKKLIDDNEQTSRLKSDDITIEQDQTRTDIPQDQAKIPLKSTPSKRKSKMKAALMKKKIGKMKKSLKTKKITQMFQSKKSLRDRKQRKVPEECIPTLIPDGMHKLRPRRKLHTPDKPPILQPALKDMQHLKQTNVEIQEMTEPSNELIVQKPEERINRLTNDKIHLEVGDIDTIKPTSETHIKEEVEASKIPLATIGAVKEITLSESKSVNEFEKDFKDQVLVSKMKPPELKVRSVVENVKCLPNTGIIPDGEQMLTELPKYPEKKTVTQVAVTGSTTPKKDVWTISIKTKTRPNRRYRPKSTAKTKVDSVEEKGNKDSKTDDGTSDSTNIAPQICSNQDEYTNIGENNTQSTENDSLAIPDLYPDTLTSKKKSGTIRLARRRAVDSITAGLLGESLDDDIDAPIVFPIKRKSRNNGSKVTKSVETKQNKMLKGTVSDEEAKSREKHCPPTKHENEMFEKTMLPEGELVNKVETKSDGINKKNLSSNKFQKLNADILKNKKQHDHHNKFSKLTELHIDVHQSGDHNEFHGSMIKQNDRIRSPIISPSKRYITINSTDKISPEEHEPGPKYVYTKKTTKVSAPNTPDLFEDSDPYSFSEKQSDIEKSPVISPSRRYHTLNSTGKVSPKENESGPKCMYTKKMTKVSEPNTSELMADSNPYSFSEKQNDREKSPVISPSRRYHTINSTGNFSPKENESGPKCMYTRKMTKVSEPNTSKLVEDSDPFSFSETEGRGCSPLGKYRHLEHLKMNDKERRNMATVIKESLSKFDKNKSHKKVECPSKEGTKCVPSNVKDTSNQDVTKQPPINEHKLVHSASISNVSDTEANSNKQPPIQEHRIAHTTVLNVVTDTDTKTNTSYNAKSGESSSTQLSPIVLYHKEMLQKRIRHDLKRHNIRRQSVPPSVGNKAESAWREPCTKKPSLNSSEKQSRVESPSPPVSVPWKQVLNYETGKLEDEISASDSPTITLNEKTGLLNVETSSLPAQAIPSKTVTKPSDAVVQPSDLVYMYQAPKVSPRECSISSTGRVRTKAERKQMHWLLQNQDNAQLQQISDVNTNEIPQVVALNDDVDIDPAFDDTKTRVANSHDDTRGRKHKRKHNTKAKQVTKHSKMDKCHSAASEIPTHGNKTDNGSAEEETVGVPVDLKDDNIKKDEESLVSPALSVENNWETTHLQMLTRHEIMWLNNQLDSKEKPEERKKADGINLNRKKAPAKVEKTVKRQTSLKKTKQSKQKITKMFKQKKPKNRSIHDKTEKSTKTFDIIEENVNRINAAKKDGASDPIKAAIESGVESYNKDHVKEKRKPRIMYADSDDEAPVYRNIFEITTVEGKRRRSKPNTAIAEDNKLARRLERNMWKMINDTDSDGDRKSKKRMKKVTKNKRVESINSLNLASSEGEEFGTKMDKKHSASESHGVDESHGKCTCTCEDSSVVLDTTDKDMDSVSISSGETIINTDLVQTSL</sequence>
<comment type="subcellular location">
    <subcellularLocation>
        <location evidence="1">Nucleus</location>
    </subcellularLocation>
</comment>
<proteinExistence type="predicted"/>
<dbReference type="GO" id="GO:0005634">
    <property type="term" value="C:nucleus"/>
    <property type="evidence" value="ECO:0007669"/>
    <property type="project" value="UniProtKB-SubCell"/>
</dbReference>
<feature type="region of interest" description="Disordered" evidence="10">
    <location>
        <begin position="2040"/>
        <end position="2059"/>
    </location>
</feature>
<protein>
    <submittedName>
        <fullName evidence="11">Uncharacterized protein</fullName>
    </submittedName>
</protein>
<feature type="region of interest" description="Disordered" evidence="10">
    <location>
        <begin position="1"/>
        <end position="26"/>
    </location>
</feature>
<evidence type="ECO:0000256" key="3">
    <source>
        <dbReference type="ARBA" id="ARBA00022737"/>
    </source>
</evidence>
<keyword evidence="7" id="KW-0804">Transcription</keyword>
<accession>A0A8J1Y235</accession>
<dbReference type="InterPro" id="IPR013087">
    <property type="entry name" value="Znf_C2H2_type"/>
</dbReference>
<feature type="region of interest" description="Disordered" evidence="10">
    <location>
        <begin position="2281"/>
        <end position="2398"/>
    </location>
</feature>
<feature type="region of interest" description="Disordered" evidence="10">
    <location>
        <begin position="2129"/>
        <end position="2150"/>
    </location>
</feature>
<evidence type="ECO:0000256" key="1">
    <source>
        <dbReference type="ARBA" id="ARBA00004123"/>
    </source>
</evidence>
<feature type="region of interest" description="Disordered" evidence="10">
    <location>
        <begin position="407"/>
        <end position="456"/>
    </location>
</feature>
<feature type="compositionally biased region" description="Basic residues" evidence="10">
    <location>
        <begin position="2917"/>
        <end position="2941"/>
    </location>
</feature>
<dbReference type="GO" id="GO:0008270">
    <property type="term" value="F:zinc ion binding"/>
    <property type="evidence" value="ECO:0007669"/>
    <property type="project" value="UniProtKB-KW"/>
</dbReference>
<feature type="region of interest" description="Disordered" evidence="10">
    <location>
        <begin position="2775"/>
        <end position="2810"/>
    </location>
</feature>
<feature type="region of interest" description="Disordered" evidence="10">
    <location>
        <begin position="1984"/>
        <end position="2035"/>
    </location>
</feature>
<feature type="compositionally biased region" description="Basic and acidic residues" evidence="10">
    <location>
        <begin position="1013"/>
        <end position="1032"/>
    </location>
</feature>
<dbReference type="GO" id="GO:0010468">
    <property type="term" value="P:regulation of gene expression"/>
    <property type="evidence" value="ECO:0007669"/>
    <property type="project" value="TreeGrafter"/>
</dbReference>
<dbReference type="InterPro" id="IPR036236">
    <property type="entry name" value="Znf_C2H2_sf"/>
</dbReference>
<dbReference type="PROSITE" id="PS50280">
    <property type="entry name" value="SET"/>
    <property type="match status" value="1"/>
</dbReference>
<feature type="compositionally biased region" description="Polar residues" evidence="10">
    <location>
        <begin position="2344"/>
        <end position="2362"/>
    </location>
</feature>
<dbReference type="PANTHER" id="PTHR16515:SF49">
    <property type="entry name" value="GASTRULA ZINC FINGER PROTEIN XLCGF49.1-LIKE-RELATED"/>
    <property type="match status" value="1"/>
</dbReference>
<feature type="region of interest" description="Disordered" evidence="10">
    <location>
        <begin position="1455"/>
        <end position="1482"/>
    </location>
</feature>
<keyword evidence="8" id="KW-0539">Nucleus</keyword>
<keyword evidence="5" id="KW-0862">Zinc</keyword>
<gene>
    <name evidence="11" type="ORF">OFUS_LOCUS847</name>
</gene>
<feature type="compositionally biased region" description="Basic and acidic residues" evidence="10">
    <location>
        <begin position="2138"/>
        <end position="2150"/>
    </location>
</feature>
<feature type="region of interest" description="Disordered" evidence="10">
    <location>
        <begin position="1294"/>
        <end position="1342"/>
    </location>
</feature>
<keyword evidence="12" id="KW-1185">Reference proteome</keyword>
<comment type="caution">
    <text evidence="11">The sequence shown here is derived from an EMBL/GenBank/DDBJ whole genome shotgun (WGS) entry which is preliminary data.</text>
</comment>
<dbReference type="OrthoDB" id="6414306at2759"/>
<evidence type="ECO:0000313" key="12">
    <source>
        <dbReference type="Proteomes" id="UP000749559"/>
    </source>
</evidence>
<feature type="region of interest" description="Disordered" evidence="10">
    <location>
        <begin position="2591"/>
        <end position="2636"/>
    </location>
</feature>
<dbReference type="InterPro" id="IPR050331">
    <property type="entry name" value="Zinc_finger"/>
</dbReference>
<keyword evidence="3" id="KW-0677">Repeat</keyword>
<evidence type="ECO:0000256" key="6">
    <source>
        <dbReference type="ARBA" id="ARBA00023015"/>
    </source>
</evidence>
<feature type="compositionally biased region" description="Basic and acidic residues" evidence="10">
    <location>
        <begin position="444"/>
        <end position="454"/>
    </location>
</feature>
<feature type="region of interest" description="Disordered" evidence="10">
    <location>
        <begin position="875"/>
        <end position="1044"/>
    </location>
</feature>
<dbReference type="SUPFAM" id="SSF57667">
    <property type="entry name" value="beta-beta-alpha zinc fingers"/>
    <property type="match status" value="1"/>
</dbReference>
<dbReference type="PROSITE" id="PS50157">
    <property type="entry name" value="ZINC_FINGER_C2H2_2"/>
    <property type="match status" value="6"/>
</dbReference>
<dbReference type="PROSITE" id="PS00028">
    <property type="entry name" value="ZINC_FINGER_C2H2_1"/>
    <property type="match status" value="6"/>
</dbReference>
<dbReference type="Gene3D" id="2.170.270.10">
    <property type="entry name" value="SET domain"/>
    <property type="match status" value="1"/>
</dbReference>
<feature type="compositionally biased region" description="Basic and acidic residues" evidence="10">
    <location>
        <begin position="2775"/>
        <end position="2786"/>
    </location>
</feature>
<evidence type="ECO:0000256" key="5">
    <source>
        <dbReference type="ARBA" id="ARBA00022833"/>
    </source>
</evidence>
<evidence type="ECO:0000256" key="7">
    <source>
        <dbReference type="ARBA" id="ARBA00023163"/>
    </source>
</evidence>
<feature type="region of interest" description="Disordered" evidence="10">
    <location>
        <begin position="2410"/>
        <end position="2431"/>
    </location>
</feature>
<evidence type="ECO:0000256" key="2">
    <source>
        <dbReference type="ARBA" id="ARBA00022723"/>
    </source>
</evidence>
<feature type="region of interest" description="Disordered" evidence="10">
    <location>
        <begin position="518"/>
        <end position="580"/>
    </location>
</feature>
<feature type="region of interest" description="Disordered" evidence="10">
    <location>
        <begin position="3087"/>
        <end position="3113"/>
    </location>
</feature>
<feature type="region of interest" description="Disordered" evidence="10">
    <location>
        <begin position="2904"/>
        <end position="2949"/>
    </location>
</feature>
<organism evidence="11 12">
    <name type="scientific">Owenia fusiformis</name>
    <name type="common">Polychaete worm</name>
    <dbReference type="NCBI Taxonomy" id="6347"/>
    <lineage>
        <taxon>Eukaryota</taxon>
        <taxon>Metazoa</taxon>
        <taxon>Spiralia</taxon>
        <taxon>Lophotrochozoa</taxon>
        <taxon>Annelida</taxon>
        <taxon>Polychaeta</taxon>
        <taxon>Sedentaria</taxon>
        <taxon>Canalipalpata</taxon>
        <taxon>Sabellida</taxon>
        <taxon>Oweniida</taxon>
        <taxon>Oweniidae</taxon>
        <taxon>Owenia</taxon>
    </lineage>
</organism>
<dbReference type="PANTHER" id="PTHR16515">
    <property type="entry name" value="PR DOMAIN ZINC FINGER PROTEIN"/>
    <property type="match status" value="1"/>
</dbReference>
<dbReference type="Proteomes" id="UP000749559">
    <property type="component" value="Unassembled WGS sequence"/>
</dbReference>
<dbReference type="InterPro" id="IPR001214">
    <property type="entry name" value="SET_dom"/>
</dbReference>
<feature type="compositionally biased region" description="Polar residues" evidence="10">
    <location>
        <begin position="2381"/>
        <end position="2390"/>
    </location>
</feature>
<name>A0A8J1Y235_OWEFU</name>